<gene>
    <name evidence="9" type="ORF">GCM10008013_01960</name>
</gene>
<feature type="domain" description="ABC transmembrane type-1" evidence="8">
    <location>
        <begin position="86"/>
        <end position="299"/>
    </location>
</feature>
<feature type="transmembrane region" description="Helical" evidence="7">
    <location>
        <begin position="27"/>
        <end position="56"/>
    </location>
</feature>
<dbReference type="Gene3D" id="1.10.3720.10">
    <property type="entry name" value="MetI-like"/>
    <property type="match status" value="1"/>
</dbReference>
<proteinExistence type="inferred from homology"/>
<evidence type="ECO:0000256" key="3">
    <source>
        <dbReference type="ARBA" id="ARBA00022475"/>
    </source>
</evidence>
<feature type="transmembrane region" description="Helical" evidence="7">
    <location>
        <begin position="218"/>
        <end position="240"/>
    </location>
</feature>
<dbReference type="Proteomes" id="UP000659344">
    <property type="component" value="Unassembled WGS sequence"/>
</dbReference>
<accession>A0ABQ1Y3S0</accession>
<dbReference type="SUPFAM" id="SSF161098">
    <property type="entry name" value="MetI-like"/>
    <property type="match status" value="1"/>
</dbReference>
<evidence type="ECO:0000313" key="9">
    <source>
        <dbReference type="EMBL" id="GGH10503.1"/>
    </source>
</evidence>
<keyword evidence="4 7" id="KW-0812">Transmembrane</keyword>
<keyword evidence="6 7" id="KW-0472">Membrane</keyword>
<dbReference type="InterPro" id="IPR035906">
    <property type="entry name" value="MetI-like_sf"/>
</dbReference>
<reference evidence="10" key="1">
    <citation type="journal article" date="2019" name="Int. J. Syst. Evol. Microbiol.">
        <title>The Global Catalogue of Microorganisms (GCM) 10K type strain sequencing project: providing services to taxonomists for standard genome sequencing and annotation.</title>
        <authorList>
            <consortium name="The Broad Institute Genomics Platform"/>
            <consortium name="The Broad Institute Genome Sequencing Center for Infectious Disease"/>
            <person name="Wu L."/>
            <person name="Ma J."/>
        </authorList>
    </citation>
    <scope>NUCLEOTIDE SEQUENCE [LARGE SCALE GENOMIC DNA]</scope>
    <source>
        <strain evidence="10">CGMCC 1.12769</strain>
    </source>
</reference>
<feature type="transmembrane region" description="Helical" evidence="7">
    <location>
        <begin position="123"/>
        <end position="143"/>
    </location>
</feature>
<dbReference type="InterPro" id="IPR051393">
    <property type="entry name" value="ABC_transporter_permease"/>
</dbReference>
<name>A0ABQ1Y3S0_9BACL</name>
<keyword evidence="10" id="KW-1185">Reference proteome</keyword>
<evidence type="ECO:0000313" key="10">
    <source>
        <dbReference type="Proteomes" id="UP000659344"/>
    </source>
</evidence>
<evidence type="ECO:0000256" key="2">
    <source>
        <dbReference type="ARBA" id="ARBA00022448"/>
    </source>
</evidence>
<dbReference type="EMBL" id="BMFT01000001">
    <property type="protein sequence ID" value="GGH10503.1"/>
    <property type="molecule type" value="Genomic_DNA"/>
</dbReference>
<dbReference type="Pfam" id="PF00528">
    <property type="entry name" value="BPD_transp_1"/>
    <property type="match status" value="1"/>
</dbReference>
<evidence type="ECO:0000259" key="8">
    <source>
        <dbReference type="PROSITE" id="PS50928"/>
    </source>
</evidence>
<evidence type="ECO:0000256" key="5">
    <source>
        <dbReference type="ARBA" id="ARBA00022989"/>
    </source>
</evidence>
<sequence length="309" mass="34738">MVAHLLFSEVNYLKSIRLMMKSGEARAGILFILPFFIGFLIFNILPIIYALFISFVDYNTLKPSFNFIGFDNFVRVFHDQIALNAYLKSLIYTLLYVPGVIIVSFLVSVVLNRKFHWRPVSRTMILIPYVANVVAIAMVWSIILDPYDGPINALLHLIGISNPPMWLGGVGSSLPTIALINVWQSIAFQTIVFLAALQGVPKELYEASELDGAGKWRQMINITIPLVSPTTFFLVITSIIGSFQNYASVRALTNGGPGVSSRVISLNIYEEAFTYNRYSYAAAQAILLFVIILIVTIIQWKGQKKWVHY</sequence>
<comment type="caution">
    <text evidence="9">The sequence shown here is derived from an EMBL/GenBank/DDBJ whole genome shotgun (WGS) entry which is preliminary data.</text>
</comment>
<comment type="subcellular location">
    <subcellularLocation>
        <location evidence="1 7">Cell membrane</location>
        <topology evidence="1 7">Multi-pass membrane protein</topology>
    </subcellularLocation>
</comment>
<protein>
    <submittedName>
        <fullName evidence="9">ABC transporter permease</fullName>
    </submittedName>
</protein>
<dbReference type="InterPro" id="IPR000515">
    <property type="entry name" value="MetI-like"/>
</dbReference>
<evidence type="ECO:0000256" key="1">
    <source>
        <dbReference type="ARBA" id="ARBA00004651"/>
    </source>
</evidence>
<evidence type="ECO:0000256" key="4">
    <source>
        <dbReference type="ARBA" id="ARBA00022692"/>
    </source>
</evidence>
<dbReference type="PROSITE" id="PS50928">
    <property type="entry name" value="ABC_TM1"/>
    <property type="match status" value="1"/>
</dbReference>
<feature type="transmembrane region" description="Helical" evidence="7">
    <location>
        <begin position="90"/>
        <end position="111"/>
    </location>
</feature>
<dbReference type="PANTHER" id="PTHR30193:SF37">
    <property type="entry name" value="INNER MEMBRANE ABC TRANSPORTER PERMEASE PROTEIN YCJO"/>
    <property type="match status" value="1"/>
</dbReference>
<dbReference type="CDD" id="cd06261">
    <property type="entry name" value="TM_PBP2"/>
    <property type="match status" value="1"/>
</dbReference>
<keyword evidence="5 7" id="KW-1133">Transmembrane helix</keyword>
<feature type="transmembrane region" description="Helical" evidence="7">
    <location>
        <begin position="278"/>
        <end position="300"/>
    </location>
</feature>
<keyword evidence="3" id="KW-1003">Cell membrane</keyword>
<organism evidence="9 10">
    <name type="scientific">Paenibacillus segetis</name>
    <dbReference type="NCBI Taxonomy" id="1325360"/>
    <lineage>
        <taxon>Bacteria</taxon>
        <taxon>Bacillati</taxon>
        <taxon>Bacillota</taxon>
        <taxon>Bacilli</taxon>
        <taxon>Bacillales</taxon>
        <taxon>Paenibacillaceae</taxon>
        <taxon>Paenibacillus</taxon>
    </lineage>
</organism>
<evidence type="ECO:0000256" key="6">
    <source>
        <dbReference type="ARBA" id="ARBA00023136"/>
    </source>
</evidence>
<comment type="similarity">
    <text evidence="7">Belongs to the binding-protein-dependent transport system permease family.</text>
</comment>
<dbReference type="RefSeq" id="WP_188534951.1">
    <property type="nucleotide sequence ID" value="NZ_BMFT01000001.1"/>
</dbReference>
<keyword evidence="2 7" id="KW-0813">Transport</keyword>
<evidence type="ECO:0000256" key="7">
    <source>
        <dbReference type="RuleBase" id="RU363032"/>
    </source>
</evidence>
<feature type="transmembrane region" description="Helical" evidence="7">
    <location>
        <begin position="174"/>
        <end position="197"/>
    </location>
</feature>
<dbReference type="PANTHER" id="PTHR30193">
    <property type="entry name" value="ABC TRANSPORTER PERMEASE PROTEIN"/>
    <property type="match status" value="1"/>
</dbReference>